<dbReference type="InterPro" id="IPR036986">
    <property type="entry name" value="S4_RNA-bd_sf"/>
</dbReference>
<proteinExistence type="predicted"/>
<organism evidence="2 3">
    <name type="scientific">Furfurilactobacillus siliginis</name>
    <dbReference type="NCBI Taxonomy" id="348151"/>
    <lineage>
        <taxon>Bacteria</taxon>
        <taxon>Bacillati</taxon>
        <taxon>Bacillota</taxon>
        <taxon>Bacilli</taxon>
        <taxon>Lactobacillales</taxon>
        <taxon>Lactobacillaceae</taxon>
        <taxon>Furfurilactobacillus</taxon>
    </lineage>
</organism>
<dbReference type="GO" id="GO:0003723">
    <property type="term" value="F:RNA binding"/>
    <property type="evidence" value="ECO:0007669"/>
    <property type="project" value="UniProtKB-KW"/>
</dbReference>
<gene>
    <name evidence="2" type="ORF">IV55_GL000265</name>
</gene>
<dbReference type="Pfam" id="PF13275">
    <property type="entry name" value="S4_2"/>
    <property type="match status" value="1"/>
</dbReference>
<protein>
    <submittedName>
        <fullName evidence="2">Uncharacterized protein</fullName>
    </submittedName>
</protein>
<dbReference type="InterPro" id="IPR014330">
    <property type="entry name" value="RNA-bd_S4-rel_YaaA"/>
</dbReference>
<dbReference type="PROSITE" id="PS50889">
    <property type="entry name" value="S4"/>
    <property type="match status" value="1"/>
</dbReference>
<dbReference type="AlphaFoldDB" id="A0A0R2L6A4"/>
<dbReference type="Proteomes" id="UP000051139">
    <property type="component" value="Unassembled WGS sequence"/>
</dbReference>
<dbReference type="OrthoDB" id="9811532at2"/>
<dbReference type="Gene3D" id="3.10.290.10">
    <property type="entry name" value="RNA-binding S4 domain"/>
    <property type="match status" value="1"/>
</dbReference>
<dbReference type="STRING" id="348151.IV55_GL000265"/>
<dbReference type="PATRIC" id="fig|348151.3.peg.271"/>
<dbReference type="SUPFAM" id="SSF55174">
    <property type="entry name" value="Alpha-L RNA-binding motif"/>
    <property type="match status" value="1"/>
</dbReference>
<keyword evidence="3" id="KW-1185">Reference proteome</keyword>
<sequence length="86" mass="9541">MVLIVKKEILIETAFITLGQLLKEESIIASGGQAKWYLKENAVSVNGEPDDRRGRKLYPGDSVDVPDSGLFFIREKQAEDSSDKDA</sequence>
<reference evidence="2 3" key="1">
    <citation type="journal article" date="2015" name="Genome Announc.">
        <title>Expanding the biotechnology potential of lactobacilli through comparative genomics of 213 strains and associated genera.</title>
        <authorList>
            <person name="Sun Z."/>
            <person name="Harris H.M."/>
            <person name="McCann A."/>
            <person name="Guo C."/>
            <person name="Argimon S."/>
            <person name="Zhang W."/>
            <person name="Yang X."/>
            <person name="Jeffery I.B."/>
            <person name="Cooney J.C."/>
            <person name="Kagawa T.F."/>
            <person name="Liu W."/>
            <person name="Song Y."/>
            <person name="Salvetti E."/>
            <person name="Wrobel A."/>
            <person name="Rasinkangas P."/>
            <person name="Parkhill J."/>
            <person name="Rea M.C."/>
            <person name="O'Sullivan O."/>
            <person name="Ritari J."/>
            <person name="Douillard F.P."/>
            <person name="Paul Ross R."/>
            <person name="Yang R."/>
            <person name="Briner A.E."/>
            <person name="Felis G.E."/>
            <person name="de Vos W.M."/>
            <person name="Barrangou R."/>
            <person name="Klaenhammer T.R."/>
            <person name="Caufield P.W."/>
            <person name="Cui Y."/>
            <person name="Zhang H."/>
            <person name="O'Toole P.W."/>
        </authorList>
    </citation>
    <scope>NUCLEOTIDE SEQUENCE [LARGE SCALE GENOMIC DNA]</scope>
    <source>
        <strain evidence="2 3">DSM 22696</strain>
    </source>
</reference>
<keyword evidence="1" id="KW-0694">RNA-binding</keyword>
<accession>A0A0R2L6A4</accession>
<name>A0A0R2L6A4_9LACO</name>
<dbReference type="NCBIfam" id="TIGR02988">
    <property type="entry name" value="YaaA_near_RecF"/>
    <property type="match status" value="1"/>
</dbReference>
<comment type="caution">
    <text evidence="2">The sequence shown here is derived from an EMBL/GenBank/DDBJ whole genome shotgun (WGS) entry which is preliminary data.</text>
</comment>
<evidence type="ECO:0000313" key="2">
    <source>
        <dbReference type="EMBL" id="KRN97336.1"/>
    </source>
</evidence>
<dbReference type="EMBL" id="JQCB01000001">
    <property type="protein sequence ID" value="KRN97336.1"/>
    <property type="molecule type" value="Genomic_DNA"/>
</dbReference>
<evidence type="ECO:0000256" key="1">
    <source>
        <dbReference type="PROSITE-ProRule" id="PRU00182"/>
    </source>
</evidence>
<evidence type="ECO:0000313" key="3">
    <source>
        <dbReference type="Proteomes" id="UP000051139"/>
    </source>
</evidence>